<dbReference type="CDD" id="cd05233">
    <property type="entry name" value="SDR_c"/>
    <property type="match status" value="1"/>
</dbReference>
<protein>
    <submittedName>
        <fullName evidence="3">Uncharacterized protein</fullName>
    </submittedName>
</protein>
<reference evidence="3" key="1">
    <citation type="submission" date="2015-04" db="UniProtKB">
        <authorList>
            <consortium name="EnsemblPlants"/>
        </authorList>
    </citation>
    <scope>IDENTIFICATION</scope>
</reference>
<dbReference type="PRINTS" id="PR00081">
    <property type="entry name" value="GDHRDH"/>
</dbReference>
<dbReference type="Gramene" id="OMERI12G02790.1">
    <property type="protein sequence ID" value="OMERI12G02790.1"/>
    <property type="gene ID" value="OMERI12G02790"/>
</dbReference>
<name>A0A0E0FA24_9ORYZ</name>
<dbReference type="HOGENOM" id="CLU_1771013_0_0_1"/>
<dbReference type="PANTHER" id="PTHR43180:SF94">
    <property type="entry name" value="OS07G0665000 PROTEIN"/>
    <property type="match status" value="1"/>
</dbReference>
<dbReference type="Gene3D" id="3.40.50.720">
    <property type="entry name" value="NAD(P)-binding Rossmann-like Domain"/>
    <property type="match status" value="1"/>
</dbReference>
<dbReference type="EnsemblPlants" id="OMERI12G02790.1">
    <property type="protein sequence ID" value="OMERI12G02790.1"/>
    <property type="gene ID" value="OMERI12G02790"/>
</dbReference>
<evidence type="ECO:0000256" key="1">
    <source>
        <dbReference type="ARBA" id="ARBA00006484"/>
    </source>
</evidence>
<dbReference type="STRING" id="40149.A0A0E0FA24"/>
<reference evidence="3" key="2">
    <citation type="submission" date="2018-05" db="EMBL/GenBank/DDBJ databases">
        <title>OmerRS3 (Oryza meridionalis Reference Sequence Version 3).</title>
        <authorList>
            <person name="Zhang J."/>
            <person name="Kudrna D."/>
            <person name="Lee S."/>
            <person name="Talag J."/>
            <person name="Welchert J."/>
            <person name="Wing R.A."/>
        </authorList>
    </citation>
    <scope>NUCLEOTIDE SEQUENCE [LARGE SCALE GENOMIC DNA]</scope>
    <source>
        <strain evidence="3">cv. OR44</strain>
    </source>
</reference>
<evidence type="ECO:0000313" key="4">
    <source>
        <dbReference type="Proteomes" id="UP000008021"/>
    </source>
</evidence>
<evidence type="ECO:0000256" key="2">
    <source>
        <dbReference type="ARBA" id="ARBA00023002"/>
    </source>
</evidence>
<dbReference type="InterPro" id="IPR036291">
    <property type="entry name" value="NAD(P)-bd_dom_sf"/>
</dbReference>
<dbReference type="Pfam" id="PF13561">
    <property type="entry name" value="adh_short_C2"/>
    <property type="match status" value="1"/>
</dbReference>
<dbReference type="GO" id="GO:0016491">
    <property type="term" value="F:oxidoreductase activity"/>
    <property type="evidence" value="ECO:0007669"/>
    <property type="project" value="UniProtKB-KW"/>
</dbReference>
<keyword evidence="2" id="KW-0560">Oxidoreductase</keyword>
<dbReference type="PANTHER" id="PTHR43180">
    <property type="entry name" value="3-OXOACYL-(ACYL-CARRIER-PROTEIN) REDUCTASE (AFU_ORTHOLOGUE AFUA_6G11210)"/>
    <property type="match status" value="1"/>
</dbReference>
<dbReference type="AlphaFoldDB" id="A0A0E0FA24"/>
<dbReference type="InterPro" id="IPR002347">
    <property type="entry name" value="SDR_fam"/>
</dbReference>
<dbReference type="PRINTS" id="PR00080">
    <property type="entry name" value="SDRFAMILY"/>
</dbReference>
<accession>A0A0E0FA24</accession>
<dbReference type="SUPFAM" id="SSF51735">
    <property type="entry name" value="NAD(P)-binding Rossmann-fold domains"/>
    <property type="match status" value="1"/>
</dbReference>
<dbReference type="Proteomes" id="UP000008021">
    <property type="component" value="Chromosome 12"/>
</dbReference>
<comment type="similarity">
    <text evidence="1">Belongs to the short-chain dehydrogenases/reductases (SDR) family.</text>
</comment>
<sequence length="147" mass="16273">MVCHGHIDVIYSNDGIASAPPPATLAALNLNDYNRIMDINARSLVTLNLDDRVMALNLNISSSMRTMEVVSGFGPTAYSMSKAAIVGMMRMVARQLARDGVRVNAISLHAIPMQLALRRHSGRRPPRSTAWPLHPARRLLRPHARER</sequence>
<proteinExistence type="inferred from homology"/>
<keyword evidence="4" id="KW-1185">Reference proteome</keyword>
<organism evidence="3">
    <name type="scientific">Oryza meridionalis</name>
    <dbReference type="NCBI Taxonomy" id="40149"/>
    <lineage>
        <taxon>Eukaryota</taxon>
        <taxon>Viridiplantae</taxon>
        <taxon>Streptophyta</taxon>
        <taxon>Embryophyta</taxon>
        <taxon>Tracheophyta</taxon>
        <taxon>Spermatophyta</taxon>
        <taxon>Magnoliopsida</taxon>
        <taxon>Liliopsida</taxon>
        <taxon>Poales</taxon>
        <taxon>Poaceae</taxon>
        <taxon>BOP clade</taxon>
        <taxon>Oryzoideae</taxon>
        <taxon>Oryzeae</taxon>
        <taxon>Oryzinae</taxon>
        <taxon>Oryza</taxon>
    </lineage>
</organism>
<evidence type="ECO:0000313" key="3">
    <source>
        <dbReference type="EnsemblPlants" id="OMERI12G02790.1"/>
    </source>
</evidence>